<dbReference type="InterPro" id="IPR005607">
    <property type="entry name" value="BSD_dom"/>
</dbReference>
<organism evidence="3 4">
    <name type="scientific">Bremia lactucae</name>
    <name type="common">Lettuce downy mildew</name>
    <dbReference type="NCBI Taxonomy" id="4779"/>
    <lineage>
        <taxon>Eukaryota</taxon>
        <taxon>Sar</taxon>
        <taxon>Stramenopiles</taxon>
        <taxon>Oomycota</taxon>
        <taxon>Peronosporomycetes</taxon>
        <taxon>Peronosporales</taxon>
        <taxon>Peronosporaceae</taxon>
        <taxon>Bremia</taxon>
    </lineage>
</organism>
<dbReference type="InterPro" id="IPR051494">
    <property type="entry name" value="BSD_domain-containing"/>
</dbReference>
<dbReference type="GO" id="GO:0005737">
    <property type="term" value="C:cytoplasm"/>
    <property type="evidence" value="ECO:0007669"/>
    <property type="project" value="TreeGrafter"/>
</dbReference>
<evidence type="ECO:0000259" key="2">
    <source>
        <dbReference type="PROSITE" id="PS50858"/>
    </source>
</evidence>
<dbReference type="Gene3D" id="1.10.3970.10">
    <property type="entry name" value="BSD domain"/>
    <property type="match status" value="1"/>
</dbReference>
<dbReference type="SUPFAM" id="SSF140383">
    <property type="entry name" value="BSD domain-like"/>
    <property type="match status" value="1"/>
</dbReference>
<evidence type="ECO:0000313" key="4">
    <source>
        <dbReference type="Proteomes" id="UP000294530"/>
    </source>
</evidence>
<gene>
    <name evidence="3" type="ORF">CCR75_000904</name>
</gene>
<dbReference type="SMART" id="SM00751">
    <property type="entry name" value="BSD"/>
    <property type="match status" value="1"/>
</dbReference>
<keyword evidence="4" id="KW-1185">Reference proteome</keyword>
<comment type="caution">
    <text evidence="3">The sequence shown here is derived from an EMBL/GenBank/DDBJ whole genome shotgun (WGS) entry which is preliminary data.</text>
</comment>
<sequence length="501" mass="57028">MWQFLEQAAKNASVNASGYVNTVQEKAQSFASAVQDEASTLLHSAIGSAPPGPVDELLYEELADYKVFASFFSVDEHAHEIKHTVDEQVAIRELYETLVPLTLNHDEFWCRYFFRQAPIHDLESKCTWTSSEENCKEEAKHVLHEDESDGLGLLRAERDTARRAASQWRQKARDFHQQLEEMKQSFDQQVLKTQRDWEQQLQTLCASYETKLTALVMQLDEARARGYHEGVQESLVMVESIQQKAQDDLIRLNTDIVANVADHERLATLQYENKDLEATIQGLHEQIATIKVNEKTLRNNAVAALTNEKDLWRIRAFKMKKLNDLVQAELTSLRQECDAEATGGIQELSTCIDPLKGTLKNHKKLQTRLQTLQTQLTEALAHAEIRSCEAYEAGFEAGTIDLDQRMKVEREKAFHEGYQNAQTKVESENTLRKAELEMFRPFHESAVESAEHLGADTNGYVRNDLLEDGQVLCSPTSCVSVFTDNGVNDLHVKPTDDWGEW</sequence>
<dbReference type="InterPro" id="IPR035925">
    <property type="entry name" value="BSD_dom_sf"/>
</dbReference>
<keyword evidence="1" id="KW-0175">Coiled coil</keyword>
<dbReference type="PANTHER" id="PTHR16019:SF5">
    <property type="entry name" value="BSD DOMAIN-CONTAINING PROTEIN 1"/>
    <property type="match status" value="1"/>
</dbReference>
<feature type="coiled-coil region" evidence="1">
    <location>
        <begin position="165"/>
        <end position="225"/>
    </location>
</feature>
<feature type="coiled-coil region" evidence="1">
    <location>
        <begin position="355"/>
        <end position="382"/>
    </location>
</feature>
<accession>A0A976FLI9</accession>
<dbReference type="AlphaFoldDB" id="A0A976FLI9"/>
<dbReference type="RefSeq" id="XP_067818519.1">
    <property type="nucleotide sequence ID" value="XM_067959009.1"/>
</dbReference>
<dbReference type="PROSITE" id="PS50858">
    <property type="entry name" value="BSD"/>
    <property type="match status" value="1"/>
</dbReference>
<dbReference type="Proteomes" id="UP000294530">
    <property type="component" value="Unassembled WGS sequence"/>
</dbReference>
<dbReference type="GeneID" id="94344680"/>
<dbReference type="KEGG" id="blac:94344680"/>
<feature type="coiled-coil region" evidence="1">
    <location>
        <begin position="266"/>
        <end position="293"/>
    </location>
</feature>
<evidence type="ECO:0000313" key="3">
    <source>
        <dbReference type="EMBL" id="TDH69020.1"/>
    </source>
</evidence>
<dbReference type="EMBL" id="SHOA02000016">
    <property type="protein sequence ID" value="TDH69020.1"/>
    <property type="molecule type" value="Genomic_DNA"/>
</dbReference>
<reference evidence="3 4" key="1">
    <citation type="journal article" date="2021" name="Genome Biol.">
        <title>AFLAP: assembly-free linkage analysis pipeline using k-mers from genome sequencing data.</title>
        <authorList>
            <person name="Fletcher K."/>
            <person name="Zhang L."/>
            <person name="Gil J."/>
            <person name="Han R."/>
            <person name="Cavanaugh K."/>
            <person name="Michelmore R."/>
        </authorList>
    </citation>
    <scope>NUCLEOTIDE SEQUENCE [LARGE SCALE GENOMIC DNA]</scope>
    <source>
        <strain evidence="3 4">SF5</strain>
    </source>
</reference>
<name>A0A976FLI9_BRELC</name>
<dbReference type="OrthoDB" id="72325at2759"/>
<evidence type="ECO:0000256" key="1">
    <source>
        <dbReference type="SAM" id="Coils"/>
    </source>
</evidence>
<dbReference type="Pfam" id="PF03909">
    <property type="entry name" value="BSD"/>
    <property type="match status" value="1"/>
</dbReference>
<feature type="domain" description="BSD" evidence="2">
    <location>
        <begin position="68"/>
        <end position="120"/>
    </location>
</feature>
<dbReference type="PANTHER" id="PTHR16019">
    <property type="entry name" value="SYNAPSE-ASSOCIATED PROTEIN"/>
    <property type="match status" value="1"/>
</dbReference>
<protein>
    <recommendedName>
        <fullName evidence="2">BSD domain-containing protein</fullName>
    </recommendedName>
</protein>
<proteinExistence type="predicted"/>